<evidence type="ECO:0000313" key="8">
    <source>
        <dbReference type="EMBL" id="SCC24547.1"/>
    </source>
</evidence>
<dbReference type="PANTHER" id="PTHR37316">
    <property type="entry name" value="TEICHOIC ACID GLYCEROL-PHOSPHATE PRIMASE"/>
    <property type="match status" value="1"/>
</dbReference>
<dbReference type="RefSeq" id="WP_058299390.1">
    <property type="nucleotide sequence ID" value="NZ_FMAU01000004.1"/>
</dbReference>
<accession>A0A0V8HD22</accession>
<protein>
    <submittedName>
        <fullName evidence="8">CDP-glycerol glycerophosphotransferase</fullName>
    </submittedName>
</protein>
<dbReference type="Pfam" id="PF04464">
    <property type="entry name" value="Glyphos_transf"/>
    <property type="match status" value="2"/>
</dbReference>
<dbReference type="OrthoDB" id="396512at2"/>
<keyword evidence="5" id="KW-0777">Teichoic acid biosynthesis</keyword>
<keyword evidence="3" id="KW-1003">Cell membrane</keyword>
<name>A0A0V8HD22_9BACI</name>
<evidence type="ECO:0000256" key="5">
    <source>
        <dbReference type="ARBA" id="ARBA00022944"/>
    </source>
</evidence>
<gene>
    <name evidence="8" type="ORF">GA0061094_3413</name>
</gene>
<dbReference type="InterPro" id="IPR041038">
    <property type="entry name" value="TarS_C1"/>
</dbReference>
<keyword evidence="6" id="KW-0472">Membrane</keyword>
<dbReference type="InterPro" id="IPR007554">
    <property type="entry name" value="Glycerophosphate_synth"/>
</dbReference>
<evidence type="ECO:0000256" key="3">
    <source>
        <dbReference type="ARBA" id="ARBA00022475"/>
    </source>
</evidence>
<comment type="similarity">
    <text evidence="2">Belongs to the CDP-glycerol glycerophosphotransferase family.</text>
</comment>
<evidence type="ECO:0000256" key="1">
    <source>
        <dbReference type="ARBA" id="ARBA00004202"/>
    </source>
</evidence>
<evidence type="ECO:0000256" key="2">
    <source>
        <dbReference type="ARBA" id="ARBA00010488"/>
    </source>
</evidence>
<dbReference type="InterPro" id="IPR043148">
    <property type="entry name" value="TagF_C"/>
</dbReference>
<dbReference type="PANTHER" id="PTHR37316:SF3">
    <property type="entry name" value="TEICHOIC ACID GLYCEROL-PHOSPHATE TRANSFERASE"/>
    <property type="match status" value="1"/>
</dbReference>
<evidence type="ECO:0000256" key="6">
    <source>
        <dbReference type="ARBA" id="ARBA00023136"/>
    </source>
</evidence>
<dbReference type="GO" id="GO:0047355">
    <property type="term" value="F:CDP-glycerol glycerophosphotransferase activity"/>
    <property type="evidence" value="ECO:0007669"/>
    <property type="project" value="InterPro"/>
</dbReference>
<dbReference type="Gene3D" id="3.40.50.12580">
    <property type="match status" value="2"/>
</dbReference>
<sequence length="1117" mass="131966">MLTKLLNKIKQMNGNGSTKKTKLKHEMVISQDDDLLSFNGKLSLDCYVVEELWLVSRSNRDDWFNVCANQSPVKHHFQYRFSIKDLIKKLSSRYIDEEHAFDWYVKLTVPVSQLSEKAFKTIEPKATFTEKDDEKFATYMIRLGRFMHTSRSGLSFVEYQDQKGICYLTTKGNLSFLLNGEPDTPTKIQIDRVSVKNGSLDLSGKLFTRNSKVLDSYVTLKGRRTNLEFTSPASVQWNEETTAKYGLNRYEYTAVVDFAKVCGGEVLKEDIYDLFLNLKLHDRQEEKRIRVGRPTFRSRYFIKETHYTAKDTVSIINPYYTFKASNLSLEVYEYDKDTFSFLAAKQKFALYHRVMNKNKDVWLVGERPYKAQDTGYHFFKYMRENHPEKNIYYVIEKDSPERQNVEPYGNIITFKSKEHIWYSLIATKIISSHHPDYLYPVRTPRYKRIVKGTKVFLQHGVMGTKNMVANYGKRAAGFDTDLFLVSSDFEKDMIVNDFGYNPKDVFVTGLSRFDTLLADDIPKKDQLLIIPTWRDWIANEEDFLESEYFERYRELVYHPGIHAFANENGLKIVFCLHPNMQAFTKYFSDAPVTIINQGEVDVQRLLKESTMMITDYSSVGFDFSFLNKPIIYYQFDRERFIGKRPSHLDLDNDLPGSIVKDVDQLLNSLKEYENREFTMIPEHQERSRKFLKYRDLKSSERIYNVIDSVEVKKPLKEKIMENPLAIGLFNRYRRNKWYHPSMKWFYAAAKRVVPIDRNMILFESGIGKQYADSPRYIYEEIVKRKLPYKKIWVYNQTMPVRDEQTIQIKRLSPQYFYYLAKSGYWVNNQNFPTHIKKRKGITYLQTWHGTPLKKMLFDIENIQGRSDDYLERVHSATQQWDYLVSPSSYATNSFRSAFKYNGNILEAGYPRNDLFYKANRMESARKVKKRLGIPEEKKVILYAPTFRDNETTGKNKFVFDIKMDLQKMKERLGDEYIVLLRMHVVISNKLTIPEELRSFVYNVSSYPEIQELSLITDILITDYSSVMFDFANTGQPILYFTYDFEEYKNNIRGFYMDFEEEAPGPFVYNTEEIIDAVENIEQVKHNYHDKYQAFLEKYCYLEDGQASKRIVDQIFED</sequence>
<reference evidence="9" key="1">
    <citation type="submission" date="2016-08" db="EMBL/GenBank/DDBJ databases">
        <authorList>
            <person name="Varghese N."/>
            <person name="Submissions Spin"/>
        </authorList>
    </citation>
    <scope>NUCLEOTIDE SEQUENCE [LARGE SCALE GENOMIC DNA]</scope>
    <source>
        <strain evidence="9">SGD-1123</strain>
    </source>
</reference>
<feature type="domain" description="TarS C-terminal" evidence="7">
    <location>
        <begin position="187"/>
        <end position="331"/>
    </location>
</feature>
<organism evidence="8 9">
    <name type="scientific">[Bacillus] enclensis</name>
    <dbReference type="NCBI Taxonomy" id="1402860"/>
    <lineage>
        <taxon>Bacteria</taxon>
        <taxon>Bacillati</taxon>
        <taxon>Bacillota</taxon>
        <taxon>Bacilli</taxon>
        <taxon>Bacillales</taxon>
        <taxon>Bacillaceae</taxon>
        <taxon>Rossellomorea</taxon>
    </lineage>
</organism>
<dbReference type="SUPFAM" id="SSF53756">
    <property type="entry name" value="UDP-Glycosyltransferase/glycogen phosphorylase"/>
    <property type="match status" value="2"/>
</dbReference>
<dbReference type="Gene3D" id="3.40.50.11820">
    <property type="match status" value="1"/>
</dbReference>
<evidence type="ECO:0000259" key="7">
    <source>
        <dbReference type="Pfam" id="PF18674"/>
    </source>
</evidence>
<keyword evidence="9" id="KW-1185">Reference proteome</keyword>
<comment type="subcellular location">
    <subcellularLocation>
        <location evidence="1">Cell membrane</location>
        <topology evidence="1">Peripheral membrane protein</topology>
    </subcellularLocation>
</comment>
<proteinExistence type="inferred from homology"/>
<dbReference type="EMBL" id="FMAU01000004">
    <property type="protein sequence ID" value="SCC24547.1"/>
    <property type="molecule type" value="Genomic_DNA"/>
</dbReference>
<dbReference type="GO" id="GO:0005886">
    <property type="term" value="C:plasma membrane"/>
    <property type="evidence" value="ECO:0007669"/>
    <property type="project" value="UniProtKB-SubCell"/>
</dbReference>
<dbReference type="InterPro" id="IPR043149">
    <property type="entry name" value="TagF_N"/>
</dbReference>
<evidence type="ECO:0000313" key="9">
    <source>
        <dbReference type="Proteomes" id="UP000181997"/>
    </source>
</evidence>
<dbReference type="AlphaFoldDB" id="A0A0V8HD22"/>
<dbReference type="Proteomes" id="UP000181997">
    <property type="component" value="Unassembled WGS sequence"/>
</dbReference>
<dbReference type="InterPro" id="IPR051612">
    <property type="entry name" value="Teichoic_Acid_Biosynth"/>
</dbReference>
<keyword evidence="4 8" id="KW-0808">Transferase</keyword>
<evidence type="ECO:0000256" key="4">
    <source>
        <dbReference type="ARBA" id="ARBA00022679"/>
    </source>
</evidence>
<dbReference type="Pfam" id="PF18674">
    <property type="entry name" value="TarS_C1"/>
    <property type="match status" value="1"/>
</dbReference>
<dbReference type="GO" id="GO:0019350">
    <property type="term" value="P:teichoic acid biosynthetic process"/>
    <property type="evidence" value="ECO:0007669"/>
    <property type="project" value="UniProtKB-KW"/>
</dbReference>